<evidence type="ECO:0000256" key="2">
    <source>
        <dbReference type="ARBA" id="ARBA00022598"/>
    </source>
</evidence>
<dbReference type="SMART" id="SM01230">
    <property type="entry name" value="Gln-synt_C"/>
    <property type="match status" value="1"/>
</dbReference>
<dbReference type="AlphaFoldDB" id="A0A010Z5F2"/>
<reference evidence="6 7" key="1">
    <citation type="submission" date="2013-07" db="EMBL/GenBank/DDBJ databases">
        <authorList>
            <consortium name="DOE Joint Genome Institute"/>
            <person name="Eisen J."/>
            <person name="Huntemann M."/>
            <person name="Han J."/>
            <person name="Chen A."/>
            <person name="Kyrpides N."/>
            <person name="Mavromatis K."/>
            <person name="Markowitz V."/>
            <person name="Palaniappan K."/>
            <person name="Ivanova N."/>
            <person name="Schaumberg A."/>
            <person name="Pati A."/>
            <person name="Liolios K."/>
            <person name="Nordberg H.P."/>
            <person name="Cantor M.N."/>
            <person name="Hua S.X."/>
            <person name="Woyke T."/>
        </authorList>
    </citation>
    <scope>NUCLEOTIDE SEQUENCE [LARGE SCALE GENOMIC DNA]</scope>
    <source>
        <strain evidence="6 7">DSM 44712</strain>
    </source>
</reference>
<dbReference type="PATRIC" id="fig|927661.3.peg.3732"/>
<dbReference type="PANTHER" id="PTHR43785:SF12">
    <property type="entry name" value="TYPE-1 GLUTAMINE SYNTHETASE 2"/>
    <property type="match status" value="1"/>
</dbReference>
<dbReference type="SUPFAM" id="SSF55931">
    <property type="entry name" value="Glutamine synthetase/guanido kinase"/>
    <property type="match status" value="1"/>
</dbReference>
<feature type="domain" description="GS catalytic" evidence="5">
    <location>
        <begin position="120"/>
        <end position="456"/>
    </location>
</feature>
<dbReference type="PROSITE" id="PS51987">
    <property type="entry name" value="GS_CATALYTIC"/>
    <property type="match status" value="1"/>
</dbReference>
<gene>
    <name evidence="6" type="ORF">CryarDRAFT_3765</name>
</gene>
<dbReference type="RefSeq" id="WP_084701940.1">
    <property type="nucleotide sequence ID" value="NZ_KK073874.1"/>
</dbReference>
<dbReference type="Gene3D" id="3.10.20.70">
    <property type="entry name" value="Glutamine synthetase, N-terminal domain"/>
    <property type="match status" value="1"/>
</dbReference>
<dbReference type="InterPro" id="IPR008146">
    <property type="entry name" value="Gln_synth_cat_dom"/>
</dbReference>
<sequence length="456" mass="50354">MSDQILAAAGITGDVHTVIVATPDLQGRLVGRRIPIEGFERAVEEGVDVCTCVFAWDLTQSLELVEANVFALCGVHNGIPDFTLVPDLSTLRRAAWLNGIAICFADAVDKHTREPLALSPREILKKQIAELTTSGIRARTGTELEFYLFLNAPRALRQAGFRGLEPTTLTPSDFMIHEGNHYEPFFHRLRTDLRDSRIEMEAAQSEWGSGQWEMTFRYGEPLEMADRHALYKLAVRDSAAAAGMSATFMAKPLNDGQPGSSCHVHVSMVDLDGRPTFWDPSAEHGLSATMRHAIGGVLEHAPDLMAWYAPTVNAYRRVNSGDVAGWGSAWGLDNRTTSVRVVGRREQDLRFEFRLPGADTNPYLTLAGLLASAHQGILDKTNPPPMTTGNGYDTPVDPAFPSNLGEAAARLRRSAFVAGAIGEEQRDHLAVLADHEWRTFMSHTSDWDLDRYFDRI</sequence>
<name>A0A010Z5F2_9ACTN</name>
<dbReference type="SUPFAM" id="SSF54368">
    <property type="entry name" value="Glutamine synthetase, N-terminal domain"/>
    <property type="match status" value="1"/>
</dbReference>
<proteinExistence type="inferred from homology"/>
<accession>A0A010Z5F2</accession>
<evidence type="ECO:0000313" key="7">
    <source>
        <dbReference type="Proteomes" id="UP000021053"/>
    </source>
</evidence>
<dbReference type="EMBL" id="JFBT01000001">
    <property type="protein sequence ID" value="EXG82573.1"/>
    <property type="molecule type" value="Genomic_DNA"/>
</dbReference>
<keyword evidence="7" id="KW-1185">Reference proteome</keyword>
<dbReference type="InterPro" id="IPR036651">
    <property type="entry name" value="Gln_synt_N_sf"/>
</dbReference>
<dbReference type="Gene3D" id="3.30.590.10">
    <property type="entry name" value="Glutamine synthetase/guanido kinase, catalytic domain"/>
    <property type="match status" value="1"/>
</dbReference>
<dbReference type="Proteomes" id="UP000021053">
    <property type="component" value="Unassembled WGS sequence"/>
</dbReference>
<organism evidence="6 7">
    <name type="scientific">Cryptosporangium arvum DSM 44712</name>
    <dbReference type="NCBI Taxonomy" id="927661"/>
    <lineage>
        <taxon>Bacteria</taxon>
        <taxon>Bacillati</taxon>
        <taxon>Actinomycetota</taxon>
        <taxon>Actinomycetes</taxon>
        <taxon>Cryptosporangiales</taxon>
        <taxon>Cryptosporangiaceae</taxon>
        <taxon>Cryptosporangium</taxon>
    </lineage>
</organism>
<evidence type="ECO:0000256" key="3">
    <source>
        <dbReference type="PROSITE-ProRule" id="PRU01331"/>
    </source>
</evidence>
<evidence type="ECO:0000259" key="5">
    <source>
        <dbReference type="PROSITE" id="PS51987"/>
    </source>
</evidence>
<dbReference type="GO" id="GO:0006542">
    <property type="term" value="P:glutamine biosynthetic process"/>
    <property type="evidence" value="ECO:0007669"/>
    <property type="project" value="InterPro"/>
</dbReference>
<comment type="similarity">
    <text evidence="1 3 4">Belongs to the glutamine synthetase family.</text>
</comment>
<dbReference type="InterPro" id="IPR014746">
    <property type="entry name" value="Gln_synth/guanido_kin_cat_dom"/>
</dbReference>
<dbReference type="Pfam" id="PF00120">
    <property type="entry name" value="Gln-synt_C"/>
    <property type="match status" value="1"/>
</dbReference>
<evidence type="ECO:0000313" key="6">
    <source>
        <dbReference type="EMBL" id="EXG82573.1"/>
    </source>
</evidence>
<dbReference type="HOGENOM" id="CLU_017290_0_3_11"/>
<dbReference type="OrthoDB" id="9807095at2"/>
<keyword evidence="2" id="KW-0436">Ligase</keyword>
<dbReference type="PANTHER" id="PTHR43785">
    <property type="entry name" value="GAMMA-GLUTAMYLPUTRESCINE SYNTHETASE"/>
    <property type="match status" value="1"/>
</dbReference>
<evidence type="ECO:0000256" key="1">
    <source>
        <dbReference type="ARBA" id="ARBA00009897"/>
    </source>
</evidence>
<dbReference type="GO" id="GO:0004356">
    <property type="term" value="F:glutamine synthetase activity"/>
    <property type="evidence" value="ECO:0007669"/>
    <property type="project" value="InterPro"/>
</dbReference>
<evidence type="ECO:0000256" key="4">
    <source>
        <dbReference type="RuleBase" id="RU000384"/>
    </source>
</evidence>
<protein>
    <submittedName>
        <fullName evidence="6">Glutamine synthetase</fullName>
    </submittedName>
</protein>
<comment type="caution">
    <text evidence="6">The sequence shown here is derived from an EMBL/GenBank/DDBJ whole genome shotgun (WGS) entry which is preliminary data.</text>
</comment>